<dbReference type="HAMAP" id="MF_00688">
    <property type="entry name" value="Leu_Phe_trans"/>
    <property type="match status" value="1"/>
</dbReference>
<dbReference type="Pfam" id="PF03588">
    <property type="entry name" value="Leu_Phe_trans"/>
    <property type="match status" value="1"/>
</dbReference>
<evidence type="ECO:0000256" key="2">
    <source>
        <dbReference type="ARBA" id="ARBA00022679"/>
    </source>
</evidence>
<dbReference type="SUPFAM" id="SSF55729">
    <property type="entry name" value="Acyl-CoA N-acyltransferases (Nat)"/>
    <property type="match status" value="1"/>
</dbReference>
<keyword evidence="6" id="KW-1185">Reference proteome</keyword>
<dbReference type="AlphaFoldDB" id="A0A6H2DR80"/>
<gene>
    <name evidence="4" type="primary">aat</name>
    <name evidence="5" type="ORF">HF685_13150</name>
</gene>
<dbReference type="Gene3D" id="3.40.630.70">
    <property type="entry name" value="Leucyl/phenylalanyl-tRNA-protein transferase, C-terminal domain"/>
    <property type="match status" value="1"/>
</dbReference>
<comment type="function">
    <text evidence="4">Functions in the N-end rule pathway of protein degradation where it conjugates Leu, Phe and, less efficiently, Met from aminoacyl-tRNAs to the N-termini of proteins containing an N-terminal arginine or lysine.</text>
</comment>
<keyword evidence="3 4" id="KW-0012">Acyltransferase</keyword>
<dbReference type="RefSeq" id="WP_168821521.1">
    <property type="nucleotide sequence ID" value="NZ_CP051217.1"/>
</dbReference>
<dbReference type="PANTHER" id="PTHR30098:SF2">
    <property type="entry name" value="LEUCYL_PHENYLALANYL-TRNA--PROTEIN TRANSFERASE"/>
    <property type="match status" value="1"/>
</dbReference>
<dbReference type="InterPro" id="IPR016181">
    <property type="entry name" value="Acyl_CoA_acyltransferase"/>
</dbReference>
<proteinExistence type="inferred from homology"/>
<dbReference type="EMBL" id="CP051217">
    <property type="protein sequence ID" value="QJB70844.1"/>
    <property type="molecule type" value="Genomic_DNA"/>
</dbReference>
<dbReference type="InterPro" id="IPR042203">
    <property type="entry name" value="Leu/Phe-tRNA_Trfase_C"/>
</dbReference>
<dbReference type="KEGG" id="phao:HF685_13150"/>
<dbReference type="EC" id="2.3.2.6" evidence="4"/>
<evidence type="ECO:0000256" key="4">
    <source>
        <dbReference type="HAMAP-Rule" id="MF_00688"/>
    </source>
</evidence>
<evidence type="ECO:0000313" key="5">
    <source>
        <dbReference type="EMBL" id="QJB70844.1"/>
    </source>
</evidence>
<dbReference type="NCBIfam" id="TIGR00667">
    <property type="entry name" value="aat"/>
    <property type="match status" value="1"/>
</dbReference>
<comment type="catalytic activity">
    <reaction evidence="4">
        <text>L-phenylalanyl-tRNA(Phe) + an N-terminal L-alpha-aminoacyl-[protein] = an N-terminal L-phenylalanyl-L-alpha-aminoacyl-[protein] + tRNA(Phe)</text>
        <dbReference type="Rhea" id="RHEA:43632"/>
        <dbReference type="Rhea" id="RHEA-COMP:9668"/>
        <dbReference type="Rhea" id="RHEA-COMP:9699"/>
        <dbReference type="Rhea" id="RHEA-COMP:10636"/>
        <dbReference type="Rhea" id="RHEA-COMP:10637"/>
        <dbReference type="ChEBI" id="CHEBI:78442"/>
        <dbReference type="ChEBI" id="CHEBI:78531"/>
        <dbReference type="ChEBI" id="CHEBI:78597"/>
        <dbReference type="ChEBI" id="CHEBI:83561"/>
        <dbReference type="EC" id="2.3.2.6"/>
    </reaction>
</comment>
<name>A0A6H2DR80_9SPHN</name>
<dbReference type="GO" id="GO:0030163">
    <property type="term" value="P:protein catabolic process"/>
    <property type="evidence" value="ECO:0007669"/>
    <property type="project" value="UniProtKB-UniRule"/>
</dbReference>
<dbReference type="InterPro" id="IPR004616">
    <property type="entry name" value="Leu/Phe-tRNA_Trfase"/>
</dbReference>
<keyword evidence="1 4" id="KW-0963">Cytoplasm</keyword>
<sequence length="293" mass="30968">MMSIDLDLLLKAYASGIFPMADSRDDPETFWVEPKTRAVIPLNGFKMSRSLRKTIRSDKFRVTADQAFGEVITICAQASDDRRETWINADIEQAFCDLHEQGMTHSVECWLADDSGKEKLVGGLYGLVVGGAFCGESMFSRERDASKVALAWLVARLKVGGFSLLDCQFMTDHLASLGAIEISQEEYVEALFAAQVHSTHHSPVLSSIRLPIKSSGSAEGAGVGRDRGVAGLGAAVGAGATVSDSSGAVAFGALDDLLAALESDERGAVGSTASSGASSSPGKLISHFLTQTS</sequence>
<comment type="subcellular location">
    <subcellularLocation>
        <location evidence="4">Cytoplasm</location>
    </subcellularLocation>
</comment>
<dbReference type="PANTHER" id="PTHR30098">
    <property type="entry name" value="LEUCYL/PHENYLALANYL-TRNA--PROTEIN TRANSFERASE"/>
    <property type="match status" value="1"/>
</dbReference>
<reference evidence="5 6" key="1">
    <citation type="submission" date="2020-04" db="EMBL/GenBank/DDBJ databases">
        <title>Genome sequence for Sphingorhabdus sp. strain M1.</title>
        <authorList>
            <person name="Park S.-J."/>
        </authorList>
    </citation>
    <scope>NUCLEOTIDE SEQUENCE [LARGE SCALE GENOMIC DNA]</scope>
    <source>
        <strain evidence="5 6">JK6</strain>
    </source>
</reference>
<dbReference type="GO" id="GO:0005737">
    <property type="term" value="C:cytoplasm"/>
    <property type="evidence" value="ECO:0007669"/>
    <property type="project" value="UniProtKB-SubCell"/>
</dbReference>
<dbReference type="Proteomes" id="UP000501600">
    <property type="component" value="Chromosome"/>
</dbReference>
<evidence type="ECO:0000313" key="6">
    <source>
        <dbReference type="Proteomes" id="UP000501600"/>
    </source>
</evidence>
<evidence type="ECO:0000256" key="1">
    <source>
        <dbReference type="ARBA" id="ARBA00022490"/>
    </source>
</evidence>
<dbReference type="GO" id="GO:0008914">
    <property type="term" value="F:leucyl-tRNA--protein transferase activity"/>
    <property type="evidence" value="ECO:0007669"/>
    <property type="project" value="UniProtKB-UniRule"/>
</dbReference>
<comment type="catalytic activity">
    <reaction evidence="4">
        <text>N-terminal L-lysyl-[protein] + L-leucyl-tRNA(Leu) = N-terminal L-leucyl-L-lysyl-[protein] + tRNA(Leu) + H(+)</text>
        <dbReference type="Rhea" id="RHEA:12340"/>
        <dbReference type="Rhea" id="RHEA-COMP:9613"/>
        <dbReference type="Rhea" id="RHEA-COMP:9622"/>
        <dbReference type="Rhea" id="RHEA-COMP:12670"/>
        <dbReference type="Rhea" id="RHEA-COMP:12671"/>
        <dbReference type="ChEBI" id="CHEBI:15378"/>
        <dbReference type="ChEBI" id="CHEBI:65249"/>
        <dbReference type="ChEBI" id="CHEBI:78442"/>
        <dbReference type="ChEBI" id="CHEBI:78494"/>
        <dbReference type="ChEBI" id="CHEBI:133043"/>
        <dbReference type="EC" id="2.3.2.6"/>
    </reaction>
</comment>
<comment type="catalytic activity">
    <reaction evidence="4">
        <text>N-terminal L-arginyl-[protein] + L-leucyl-tRNA(Leu) = N-terminal L-leucyl-L-arginyl-[protein] + tRNA(Leu) + H(+)</text>
        <dbReference type="Rhea" id="RHEA:50416"/>
        <dbReference type="Rhea" id="RHEA-COMP:9613"/>
        <dbReference type="Rhea" id="RHEA-COMP:9622"/>
        <dbReference type="Rhea" id="RHEA-COMP:12672"/>
        <dbReference type="Rhea" id="RHEA-COMP:12673"/>
        <dbReference type="ChEBI" id="CHEBI:15378"/>
        <dbReference type="ChEBI" id="CHEBI:64719"/>
        <dbReference type="ChEBI" id="CHEBI:78442"/>
        <dbReference type="ChEBI" id="CHEBI:78494"/>
        <dbReference type="ChEBI" id="CHEBI:133044"/>
        <dbReference type="EC" id="2.3.2.6"/>
    </reaction>
</comment>
<evidence type="ECO:0000256" key="3">
    <source>
        <dbReference type="ARBA" id="ARBA00023315"/>
    </source>
</evidence>
<comment type="similarity">
    <text evidence="4">Belongs to the L/F-transferase family.</text>
</comment>
<accession>A0A6H2DR80</accession>
<organism evidence="5 6">
    <name type="scientific">Parasphingorhabdus halotolerans</name>
    <dbReference type="NCBI Taxonomy" id="2725558"/>
    <lineage>
        <taxon>Bacteria</taxon>
        <taxon>Pseudomonadati</taxon>
        <taxon>Pseudomonadota</taxon>
        <taxon>Alphaproteobacteria</taxon>
        <taxon>Sphingomonadales</taxon>
        <taxon>Sphingomonadaceae</taxon>
        <taxon>Parasphingorhabdus</taxon>
    </lineage>
</organism>
<protein>
    <recommendedName>
        <fullName evidence="4">Leucyl/phenylalanyl-tRNA--protein transferase</fullName>
        <ecNumber evidence="4">2.3.2.6</ecNumber>
    </recommendedName>
    <alternativeName>
        <fullName evidence="4">L/F-transferase</fullName>
    </alternativeName>
    <alternativeName>
        <fullName evidence="4">Leucyltransferase</fullName>
    </alternativeName>
    <alternativeName>
        <fullName evidence="4">Phenyalanyltransferase</fullName>
    </alternativeName>
</protein>
<keyword evidence="2 4" id="KW-0808">Transferase</keyword>